<dbReference type="InterPro" id="IPR025436">
    <property type="entry name" value="DUF4179"/>
</dbReference>
<keyword evidence="5" id="KW-1185">Reference proteome</keyword>
<evidence type="ECO:0000259" key="2">
    <source>
        <dbReference type="Pfam" id="PF13786"/>
    </source>
</evidence>
<evidence type="ECO:0008006" key="6">
    <source>
        <dbReference type="Google" id="ProtNLM"/>
    </source>
</evidence>
<proteinExistence type="predicted"/>
<sequence length="346" mass="39381">MNKLYRKLNRANFSNLQNEEALSLSEKERIRKHIETKKPIRKSKHVVMLSVTSLMAAIILIGTIEPRVLANVPWIGSTISGFLLDEDDEQHVLDDYVTVVGTHVEDKDIEVSLNEVMYDNHRLIVSTTFYSTEVDLTDYMLPMPHLKVNGEEVSQGASGQRDIVDEHTVTMISSVHIDEEFSSILYEKPIEITYSHFLHQTTDHVIEGEWSFAFKTSGAELSEDTKVIDINETIKLDNGQVVDVDSFAISPGSSTLHYTMYNNEEAKPFDWEYDVIFEMSDQDGNLIPPEAGQTLSENSFWQYGRLSEHIEELTLTPIVKSGREGEAIEEINKRLTGEEIQIKVKQ</sequence>
<evidence type="ECO:0000313" key="5">
    <source>
        <dbReference type="Proteomes" id="UP000741863"/>
    </source>
</evidence>
<gene>
    <name evidence="4" type="ORF">JOD17_001430</name>
</gene>
<organism evidence="4 5">
    <name type="scientific">Geomicrobium sediminis</name>
    <dbReference type="NCBI Taxonomy" id="1347788"/>
    <lineage>
        <taxon>Bacteria</taxon>
        <taxon>Bacillati</taxon>
        <taxon>Bacillota</taxon>
        <taxon>Bacilli</taxon>
        <taxon>Bacillales</taxon>
        <taxon>Geomicrobium</taxon>
    </lineage>
</organism>
<dbReference type="Pfam" id="PF18705">
    <property type="entry name" value="DUF5643"/>
    <property type="match status" value="1"/>
</dbReference>
<dbReference type="InterPro" id="IPR040680">
    <property type="entry name" value="DUF5643"/>
</dbReference>
<name>A0ABS2PAL3_9BACL</name>
<dbReference type="Gene3D" id="2.60.40.1630">
    <property type="entry name" value="bacillus anthracis domain"/>
    <property type="match status" value="1"/>
</dbReference>
<keyword evidence="1" id="KW-1133">Transmembrane helix</keyword>
<dbReference type="EMBL" id="JAFBEC010000003">
    <property type="protein sequence ID" value="MBM7632337.1"/>
    <property type="molecule type" value="Genomic_DNA"/>
</dbReference>
<keyword evidence="1" id="KW-0812">Transmembrane</keyword>
<comment type="caution">
    <text evidence="4">The sequence shown here is derived from an EMBL/GenBank/DDBJ whole genome shotgun (WGS) entry which is preliminary data.</text>
</comment>
<feature type="domain" description="DUF4179" evidence="2">
    <location>
        <begin position="48"/>
        <end position="129"/>
    </location>
</feature>
<feature type="domain" description="DUF5643" evidence="3">
    <location>
        <begin position="225"/>
        <end position="331"/>
    </location>
</feature>
<evidence type="ECO:0000259" key="3">
    <source>
        <dbReference type="Pfam" id="PF18705"/>
    </source>
</evidence>
<accession>A0ABS2PAL3</accession>
<feature type="transmembrane region" description="Helical" evidence="1">
    <location>
        <begin position="46"/>
        <end position="64"/>
    </location>
</feature>
<evidence type="ECO:0000313" key="4">
    <source>
        <dbReference type="EMBL" id="MBM7632337.1"/>
    </source>
</evidence>
<reference evidence="4 5" key="1">
    <citation type="submission" date="2021-01" db="EMBL/GenBank/DDBJ databases">
        <title>Genomic Encyclopedia of Type Strains, Phase IV (KMG-IV): sequencing the most valuable type-strain genomes for metagenomic binning, comparative biology and taxonomic classification.</title>
        <authorList>
            <person name="Goeker M."/>
        </authorList>
    </citation>
    <scope>NUCLEOTIDE SEQUENCE [LARGE SCALE GENOMIC DNA]</scope>
    <source>
        <strain evidence="4 5">DSM 25540</strain>
    </source>
</reference>
<dbReference type="RefSeq" id="WP_204696508.1">
    <property type="nucleotide sequence ID" value="NZ_JAFBEC010000003.1"/>
</dbReference>
<dbReference type="Pfam" id="PF13786">
    <property type="entry name" value="DUF4179"/>
    <property type="match status" value="1"/>
</dbReference>
<keyword evidence="1" id="KW-0472">Membrane</keyword>
<evidence type="ECO:0000256" key="1">
    <source>
        <dbReference type="SAM" id="Phobius"/>
    </source>
</evidence>
<protein>
    <recommendedName>
        <fullName evidence="6">DUF4179 domain-containing protein</fullName>
    </recommendedName>
</protein>
<dbReference type="Proteomes" id="UP000741863">
    <property type="component" value="Unassembled WGS sequence"/>
</dbReference>